<organism evidence="3 4">
    <name type="scientific">Fusarium solani</name>
    <name type="common">Filamentous fungus</name>
    <dbReference type="NCBI Taxonomy" id="169388"/>
    <lineage>
        <taxon>Eukaryota</taxon>
        <taxon>Fungi</taxon>
        <taxon>Dikarya</taxon>
        <taxon>Ascomycota</taxon>
        <taxon>Pezizomycotina</taxon>
        <taxon>Sordariomycetes</taxon>
        <taxon>Hypocreomycetidae</taxon>
        <taxon>Hypocreales</taxon>
        <taxon>Nectriaceae</taxon>
        <taxon>Fusarium</taxon>
        <taxon>Fusarium solani species complex</taxon>
    </lineage>
</organism>
<keyword evidence="2" id="KW-1133">Transmembrane helix</keyword>
<evidence type="ECO:0000313" key="3">
    <source>
        <dbReference type="EMBL" id="KAH7266007.1"/>
    </source>
</evidence>
<comment type="caution">
    <text evidence="3">The sequence shown here is derived from an EMBL/GenBank/DDBJ whole genome shotgun (WGS) entry which is preliminary data.</text>
</comment>
<reference evidence="3" key="1">
    <citation type="journal article" date="2021" name="Nat. Commun.">
        <title>Genetic determinants of endophytism in the Arabidopsis root mycobiome.</title>
        <authorList>
            <person name="Mesny F."/>
            <person name="Miyauchi S."/>
            <person name="Thiergart T."/>
            <person name="Pickel B."/>
            <person name="Atanasova L."/>
            <person name="Karlsson M."/>
            <person name="Huettel B."/>
            <person name="Barry K.W."/>
            <person name="Haridas S."/>
            <person name="Chen C."/>
            <person name="Bauer D."/>
            <person name="Andreopoulos W."/>
            <person name="Pangilinan J."/>
            <person name="LaButti K."/>
            <person name="Riley R."/>
            <person name="Lipzen A."/>
            <person name="Clum A."/>
            <person name="Drula E."/>
            <person name="Henrissat B."/>
            <person name="Kohler A."/>
            <person name="Grigoriev I.V."/>
            <person name="Martin F.M."/>
            <person name="Hacquard S."/>
        </authorList>
    </citation>
    <scope>NUCLEOTIDE SEQUENCE</scope>
    <source>
        <strain evidence="3">FSSC 5 MPI-SDFR-AT-0091</strain>
    </source>
</reference>
<evidence type="ECO:0000256" key="1">
    <source>
        <dbReference type="SAM" id="MobiDB-lite"/>
    </source>
</evidence>
<feature type="compositionally biased region" description="Low complexity" evidence="1">
    <location>
        <begin position="382"/>
        <end position="392"/>
    </location>
</feature>
<proteinExistence type="predicted"/>
<feature type="region of interest" description="Disordered" evidence="1">
    <location>
        <begin position="25"/>
        <end position="56"/>
    </location>
</feature>
<dbReference type="OrthoDB" id="2956246at2759"/>
<evidence type="ECO:0000313" key="4">
    <source>
        <dbReference type="Proteomes" id="UP000736672"/>
    </source>
</evidence>
<dbReference type="AlphaFoldDB" id="A0A9P9KK73"/>
<feature type="transmembrane region" description="Helical" evidence="2">
    <location>
        <begin position="337"/>
        <end position="355"/>
    </location>
</feature>
<gene>
    <name evidence="3" type="ORF">B0J15DRAFT_580005</name>
</gene>
<accession>A0A9P9KK73</accession>
<sequence>MDLVEISLIVLELLPSLPKTQDTLTSLQSFHSPESHSQSLQRNNGGKSNLDTKNSHLHNQPRSLIPSWTTTPLPGIVLSASGLLALADLRTISRRTALVGGASWVDALVLAPGLHYQQACDDFEREAPIGLVALPVEAFNGVRYAVKNSITASYLVALCSQSPEGIVTLDVGLDMPWRVAKAFKKLFKKRKLEDEEDENEDNDDWDALPDVDWLSHLLYLVSPLLTVSSLTFMILFEDWWGLAILLTLITSRILNVWAIKHRTQSPGHTPHDHRVTEYIVDLGGGHAVRLRGPDADLQALVTHAWLRAQSHIDGYLEAIAKLLVYLTAALGGNMTQAGAIVLVGLLLISAALLGLSNAHARGIRVHGRYALPETENTKKKNTSSGTSRGSSTAMREASTASVPRNRVAGTP</sequence>
<keyword evidence="2" id="KW-0472">Membrane</keyword>
<keyword evidence="2" id="KW-0812">Transmembrane</keyword>
<feature type="region of interest" description="Disordered" evidence="1">
    <location>
        <begin position="374"/>
        <end position="411"/>
    </location>
</feature>
<dbReference type="Proteomes" id="UP000736672">
    <property type="component" value="Unassembled WGS sequence"/>
</dbReference>
<name>A0A9P9KK73_FUSSL</name>
<protein>
    <submittedName>
        <fullName evidence="3">Uncharacterized protein</fullName>
    </submittedName>
</protein>
<dbReference type="EMBL" id="JAGTJS010000006">
    <property type="protein sequence ID" value="KAH7266007.1"/>
    <property type="molecule type" value="Genomic_DNA"/>
</dbReference>
<evidence type="ECO:0000256" key="2">
    <source>
        <dbReference type="SAM" id="Phobius"/>
    </source>
</evidence>
<keyword evidence="4" id="KW-1185">Reference proteome</keyword>